<evidence type="ECO:0000256" key="1">
    <source>
        <dbReference type="ARBA" id="ARBA00004323"/>
    </source>
</evidence>
<comment type="similarity">
    <text evidence="2">Belongs to the glycosyltransferase 29 family.</text>
</comment>
<dbReference type="AlphaFoldDB" id="A0A913Z2M0"/>
<dbReference type="RefSeq" id="XP_038046079.1">
    <property type="nucleotide sequence ID" value="XM_038190151.1"/>
</dbReference>
<keyword evidence="6" id="KW-0735">Signal-anchor</keyword>
<feature type="compositionally biased region" description="Polar residues" evidence="13">
    <location>
        <begin position="58"/>
        <end position="80"/>
    </location>
</feature>
<dbReference type="PANTHER" id="PTHR11987">
    <property type="entry name" value="ALPHA-2,8-SIALYLTRANSFERASE"/>
    <property type="match status" value="1"/>
</dbReference>
<evidence type="ECO:0000256" key="2">
    <source>
        <dbReference type="ARBA" id="ARBA00006003"/>
    </source>
</evidence>
<dbReference type="EnsemblMetazoa" id="XM_038190151.1">
    <property type="protein sequence ID" value="XP_038046079.1"/>
    <property type="gene ID" value="LOC119720478"/>
</dbReference>
<keyword evidence="4" id="KW-0808">Transferase</keyword>
<dbReference type="InterPro" id="IPR012163">
    <property type="entry name" value="Sialyl_trans"/>
</dbReference>
<evidence type="ECO:0008006" key="17">
    <source>
        <dbReference type="Google" id="ProtNLM"/>
    </source>
</evidence>
<sequence>MRRFSRLRALIALVLAAVCVVELLLVAFAGSKETNKDLLQEETLVGAGSRSKTLKPQHGTTHAPTNNQTESEGGARSNDTSSYNLEEVIANLSKPWAVNETRKAGIRRKFNSVLNATEFTVLTKNFAVLGQNLTFAINPSVVHNLTDEVYRMLPEQSPFTTSKLKRCSVVGNGGILASSYCGKEIDSSDFVFRCNTPPLKGYQKHAGTKSNLTSINPGGVIDIKYRRLRDIGYRNRFLRDMKAYGDLLIPVYGVNMNAYRTSMLALRLLRQKDSTTRGLIINPDHFRGLQDMWREMGLQSRMTTGFYLASVALSVCDSTDLYGFWPFAKGPNHRPVTYHYYDRLKISKGVHNFNWEFDVLYRLHMSGVLKMHAGPCT</sequence>
<dbReference type="GO" id="GO:0009311">
    <property type="term" value="P:oligosaccharide metabolic process"/>
    <property type="evidence" value="ECO:0007669"/>
    <property type="project" value="TreeGrafter"/>
</dbReference>
<keyword evidence="7" id="KW-1133">Transmembrane helix</keyword>
<evidence type="ECO:0000256" key="10">
    <source>
        <dbReference type="ARBA" id="ARBA00023157"/>
    </source>
</evidence>
<dbReference type="GO" id="GO:0000139">
    <property type="term" value="C:Golgi membrane"/>
    <property type="evidence" value="ECO:0007669"/>
    <property type="project" value="UniProtKB-SubCell"/>
</dbReference>
<keyword evidence="16" id="KW-1185">Reference proteome</keyword>
<evidence type="ECO:0000313" key="16">
    <source>
        <dbReference type="Proteomes" id="UP000887568"/>
    </source>
</evidence>
<evidence type="ECO:0000256" key="13">
    <source>
        <dbReference type="SAM" id="MobiDB-lite"/>
    </source>
</evidence>
<dbReference type="Pfam" id="PF00777">
    <property type="entry name" value="Glyco_transf_29"/>
    <property type="match status" value="1"/>
</dbReference>
<keyword evidence="14" id="KW-0732">Signal</keyword>
<evidence type="ECO:0000256" key="3">
    <source>
        <dbReference type="ARBA" id="ARBA00022676"/>
    </source>
</evidence>
<keyword evidence="3" id="KW-0328">Glycosyltransferase</keyword>
<evidence type="ECO:0000256" key="9">
    <source>
        <dbReference type="ARBA" id="ARBA00023136"/>
    </source>
</evidence>
<dbReference type="Gene3D" id="3.90.1480.20">
    <property type="entry name" value="Glycosyl transferase family 29"/>
    <property type="match status" value="1"/>
</dbReference>
<evidence type="ECO:0000256" key="5">
    <source>
        <dbReference type="ARBA" id="ARBA00022692"/>
    </source>
</evidence>
<keyword evidence="5" id="KW-0812">Transmembrane</keyword>
<feature type="signal peptide" evidence="14">
    <location>
        <begin position="1"/>
        <end position="16"/>
    </location>
</feature>
<evidence type="ECO:0000256" key="14">
    <source>
        <dbReference type="SAM" id="SignalP"/>
    </source>
</evidence>
<evidence type="ECO:0000256" key="11">
    <source>
        <dbReference type="ARBA" id="ARBA00023180"/>
    </source>
</evidence>
<dbReference type="InterPro" id="IPR001675">
    <property type="entry name" value="Glyco_trans_29"/>
</dbReference>
<feature type="region of interest" description="Disordered" evidence="13">
    <location>
        <begin position="49"/>
        <end position="80"/>
    </location>
</feature>
<organism evidence="15 16">
    <name type="scientific">Patiria miniata</name>
    <name type="common">Bat star</name>
    <name type="synonym">Asterina miniata</name>
    <dbReference type="NCBI Taxonomy" id="46514"/>
    <lineage>
        <taxon>Eukaryota</taxon>
        <taxon>Metazoa</taxon>
        <taxon>Echinodermata</taxon>
        <taxon>Eleutherozoa</taxon>
        <taxon>Asterozoa</taxon>
        <taxon>Asteroidea</taxon>
        <taxon>Valvatacea</taxon>
        <taxon>Valvatida</taxon>
        <taxon>Asterinidae</taxon>
        <taxon>Patiria</taxon>
    </lineage>
</organism>
<dbReference type="PANTHER" id="PTHR11987:SF54">
    <property type="entry name" value="ST8 ALPHA-N-ACETYL-NEURAMINIDE ALPHA-2,8-SIALYLTRANSFERASE 6"/>
    <property type="match status" value="1"/>
</dbReference>
<evidence type="ECO:0000256" key="7">
    <source>
        <dbReference type="ARBA" id="ARBA00022989"/>
    </source>
</evidence>
<feature type="chain" id="PRO_5036927758" description="Alpha-2,8-sialyltransferase 8B-like" evidence="14">
    <location>
        <begin position="17"/>
        <end position="377"/>
    </location>
</feature>
<feature type="disulfide bond" evidence="12">
    <location>
        <begin position="167"/>
        <end position="316"/>
    </location>
</feature>
<evidence type="ECO:0000256" key="6">
    <source>
        <dbReference type="ARBA" id="ARBA00022968"/>
    </source>
</evidence>
<dbReference type="PIRSF" id="PIRSF005557">
    <property type="entry name" value="Sialyl_trans"/>
    <property type="match status" value="1"/>
</dbReference>
<dbReference type="InterPro" id="IPR050943">
    <property type="entry name" value="Glycosyltr_29_Sialyltrsf"/>
</dbReference>
<dbReference type="InterPro" id="IPR038578">
    <property type="entry name" value="GT29-like_sf"/>
</dbReference>
<evidence type="ECO:0000313" key="15">
    <source>
        <dbReference type="EnsemblMetazoa" id="XP_038046079.1"/>
    </source>
</evidence>
<comment type="subcellular location">
    <subcellularLocation>
        <location evidence="1">Golgi apparatus membrane</location>
        <topology evidence="1">Single-pass type II membrane protein</topology>
    </subcellularLocation>
</comment>
<proteinExistence type="inferred from homology"/>
<keyword evidence="9" id="KW-0472">Membrane</keyword>
<accession>A0A913Z2M0</accession>
<dbReference type="GO" id="GO:0003828">
    <property type="term" value="F:alpha-N-acetylneuraminate alpha-2,8-sialyltransferase activity"/>
    <property type="evidence" value="ECO:0007669"/>
    <property type="project" value="TreeGrafter"/>
</dbReference>
<keyword evidence="8" id="KW-0333">Golgi apparatus</keyword>
<evidence type="ECO:0000256" key="12">
    <source>
        <dbReference type="PIRSR" id="PIRSR005557-2"/>
    </source>
</evidence>
<dbReference type="OrthoDB" id="10264956at2759"/>
<protein>
    <recommendedName>
        <fullName evidence="17">Alpha-2,8-sialyltransferase 8B-like</fullName>
    </recommendedName>
</protein>
<name>A0A913Z2M0_PATMI</name>
<dbReference type="OMA" id="GVIDIKY"/>
<dbReference type="Proteomes" id="UP000887568">
    <property type="component" value="Unplaced"/>
</dbReference>
<dbReference type="GO" id="GO:0006491">
    <property type="term" value="P:N-glycan processing"/>
    <property type="evidence" value="ECO:0007669"/>
    <property type="project" value="TreeGrafter"/>
</dbReference>
<dbReference type="GeneID" id="119720478"/>
<evidence type="ECO:0000256" key="8">
    <source>
        <dbReference type="ARBA" id="ARBA00023034"/>
    </source>
</evidence>
<evidence type="ECO:0000256" key="4">
    <source>
        <dbReference type="ARBA" id="ARBA00022679"/>
    </source>
</evidence>
<dbReference type="CDD" id="cd23963">
    <property type="entry name" value="GT29_ST8SIA"/>
    <property type="match status" value="1"/>
</dbReference>
<keyword evidence="10" id="KW-1015">Disulfide bond</keyword>
<reference evidence="15" key="1">
    <citation type="submission" date="2022-11" db="UniProtKB">
        <authorList>
            <consortium name="EnsemblMetazoa"/>
        </authorList>
    </citation>
    <scope>IDENTIFICATION</scope>
</reference>
<keyword evidence="11" id="KW-0325">Glycoprotein</keyword>